<organism evidence="1 2">
    <name type="scientific">Brevundimonas phage vB_BpoS-Marchewka</name>
    <dbReference type="NCBI Taxonomy" id="2948604"/>
    <lineage>
        <taxon>Viruses</taxon>
        <taxon>Duplodnaviria</taxon>
        <taxon>Heunggongvirae</taxon>
        <taxon>Uroviricota</taxon>
        <taxon>Caudoviricetes</taxon>
        <taxon>Jeanschmidtviridae</taxon>
        <taxon>Marchewkavirus</taxon>
        <taxon>Marchewkavirus marchewka</taxon>
    </lineage>
</organism>
<accession>A0A9E7N2I5</accession>
<name>A0A9E7N2I5_9CAUD</name>
<keyword evidence="2" id="KW-1185">Reference proteome</keyword>
<reference evidence="1" key="1">
    <citation type="submission" date="2022-04" db="EMBL/GenBank/DDBJ databases">
        <authorList>
            <person name="Friedrich I."/>
            <person name="Schneider D."/>
            <person name="Poehlein A."/>
            <person name="Hertel R."/>
            <person name="Daniel R."/>
        </authorList>
    </citation>
    <scope>NUCLEOTIDE SEQUENCE</scope>
</reference>
<evidence type="ECO:0000313" key="1">
    <source>
        <dbReference type="EMBL" id="UTC28674.1"/>
    </source>
</evidence>
<sequence>MPLPQGAPWTAAMTLLTAAGLSARYEVADDGSTDDALVLTRDGQDLPVWVQCPNDDTPRGACFYGVSHQMGEGDATEFWMSGQTPTLLPAVHTALARVRDQNL</sequence>
<proteinExistence type="predicted"/>
<gene>
    <name evidence="1" type="ORF">MARCHEWKA_01610</name>
</gene>
<dbReference type="Proteomes" id="UP001056634">
    <property type="component" value="Segment"/>
</dbReference>
<dbReference type="EMBL" id="ON529851">
    <property type="protein sequence ID" value="UTC28674.1"/>
    <property type="molecule type" value="Genomic_DNA"/>
</dbReference>
<protein>
    <submittedName>
        <fullName evidence="1">Uncharacterized protein</fullName>
    </submittedName>
</protein>
<evidence type="ECO:0000313" key="2">
    <source>
        <dbReference type="Proteomes" id="UP001056634"/>
    </source>
</evidence>